<evidence type="ECO:0000313" key="1">
    <source>
        <dbReference type="EMBL" id="ARF12252.1"/>
    </source>
</evidence>
<proteinExistence type="predicted"/>
<sequence>MYAVIENIKNNKSIIGFIERTPDFLEFVKKEINDDNYIYLTNVPLDEIENEKIFKNNKYLINYNDTKLVYIEKIISIERGYIYNSHKIDINVLCQWKIVDNKVSLQRDCYSR</sequence>
<gene>
    <name evidence="1" type="ORF">Klosneuvirus_4_67</name>
</gene>
<dbReference type="EMBL" id="KY684111">
    <property type="protein sequence ID" value="ARF12252.1"/>
    <property type="molecule type" value="Genomic_DNA"/>
</dbReference>
<accession>A0A1V0SKK6</accession>
<reference evidence="1" key="1">
    <citation type="journal article" date="2017" name="Science">
        <title>Giant viruses with an expanded complement of translation system components.</title>
        <authorList>
            <person name="Schulz F."/>
            <person name="Yutin N."/>
            <person name="Ivanova N.N."/>
            <person name="Ortega D.R."/>
            <person name="Lee T.K."/>
            <person name="Vierheilig J."/>
            <person name="Daims H."/>
            <person name="Horn M."/>
            <person name="Wagner M."/>
            <person name="Jensen G.J."/>
            <person name="Kyrpides N.C."/>
            <person name="Koonin E.V."/>
            <person name="Woyke T."/>
        </authorList>
    </citation>
    <scope>NUCLEOTIDE SEQUENCE</scope>
    <source>
        <strain evidence="1">KNV1</strain>
    </source>
</reference>
<organism evidence="1">
    <name type="scientific">Klosneuvirus KNV1</name>
    <dbReference type="NCBI Taxonomy" id="1977640"/>
    <lineage>
        <taxon>Viruses</taxon>
        <taxon>Varidnaviria</taxon>
        <taxon>Bamfordvirae</taxon>
        <taxon>Nucleocytoviricota</taxon>
        <taxon>Megaviricetes</taxon>
        <taxon>Imitervirales</taxon>
        <taxon>Mimiviridae</taxon>
        <taxon>Klosneuvirinae</taxon>
        <taxon>Klosneuvirus</taxon>
    </lineage>
</organism>
<protein>
    <submittedName>
        <fullName evidence="1">Uncharacterized protein</fullName>
    </submittedName>
</protein>
<name>A0A1V0SKK6_9VIRU</name>